<name>A0A8K0RMH2_9HYPO</name>
<keyword evidence="3" id="KW-1185">Reference proteome</keyword>
<dbReference type="AlphaFoldDB" id="A0A8K0RMH2"/>
<organism evidence="2 3">
    <name type="scientific">Fusarium tricinctum</name>
    <dbReference type="NCBI Taxonomy" id="61284"/>
    <lineage>
        <taxon>Eukaryota</taxon>
        <taxon>Fungi</taxon>
        <taxon>Dikarya</taxon>
        <taxon>Ascomycota</taxon>
        <taxon>Pezizomycotina</taxon>
        <taxon>Sordariomycetes</taxon>
        <taxon>Hypocreomycetidae</taxon>
        <taxon>Hypocreales</taxon>
        <taxon>Nectriaceae</taxon>
        <taxon>Fusarium</taxon>
        <taxon>Fusarium tricinctum species complex</taxon>
    </lineage>
</organism>
<feature type="region of interest" description="Disordered" evidence="1">
    <location>
        <begin position="235"/>
        <end position="257"/>
    </location>
</feature>
<reference evidence="2" key="1">
    <citation type="journal article" date="2021" name="Nat. Commun.">
        <title>Genetic determinants of endophytism in the Arabidopsis root mycobiome.</title>
        <authorList>
            <person name="Mesny F."/>
            <person name="Miyauchi S."/>
            <person name="Thiergart T."/>
            <person name="Pickel B."/>
            <person name="Atanasova L."/>
            <person name="Karlsson M."/>
            <person name="Huettel B."/>
            <person name="Barry K.W."/>
            <person name="Haridas S."/>
            <person name="Chen C."/>
            <person name="Bauer D."/>
            <person name="Andreopoulos W."/>
            <person name="Pangilinan J."/>
            <person name="LaButti K."/>
            <person name="Riley R."/>
            <person name="Lipzen A."/>
            <person name="Clum A."/>
            <person name="Drula E."/>
            <person name="Henrissat B."/>
            <person name="Kohler A."/>
            <person name="Grigoriev I.V."/>
            <person name="Martin F.M."/>
            <person name="Hacquard S."/>
        </authorList>
    </citation>
    <scope>NUCLEOTIDE SEQUENCE</scope>
    <source>
        <strain evidence="2">MPI-SDFR-AT-0068</strain>
    </source>
</reference>
<dbReference type="EMBL" id="JAGPXF010000008">
    <property type="protein sequence ID" value="KAH7232820.1"/>
    <property type="molecule type" value="Genomic_DNA"/>
</dbReference>
<protein>
    <submittedName>
        <fullName evidence="2">Uncharacterized protein</fullName>
    </submittedName>
</protein>
<evidence type="ECO:0000256" key="1">
    <source>
        <dbReference type="SAM" id="MobiDB-lite"/>
    </source>
</evidence>
<sequence>MLCSRVWCRCWAQFSRGLPENEQESIVDDRHSEPVATPDPVTDCGNQQERTFVNEQYAPLGTPDAASGNPRLNHPESLYAYVKFMSLFDTGDPGGFQHTKAKPPSAPSLLRSSTRLRQLIMGNITQMITTLDEFITHQNPLYLKSFAGEEKTYTEAHHGAIKPHGHILTKMKIDILWFTQLLPYLSNPAKKIVDLCLLNLSNTPKALSGYPVVPDEQGFEETANNSAWAREGMTCDGDDLDPSRDPDPRDITASAAQSSPMTVTLILSQTSQYVPFGTSITQPAKRRHSNSNPASPCAVRSIKKAAKTSYLGPSPGLESINPTRFESRGTQHEENDDELGNIGDVIEQDALDAHEARLLDATSRLRTLVDKRANLSTKYYHLLPSGTLSRMD</sequence>
<dbReference type="Proteomes" id="UP000813427">
    <property type="component" value="Unassembled WGS sequence"/>
</dbReference>
<feature type="region of interest" description="Disordered" evidence="1">
    <location>
        <begin position="21"/>
        <end position="45"/>
    </location>
</feature>
<proteinExistence type="predicted"/>
<evidence type="ECO:0000313" key="3">
    <source>
        <dbReference type="Proteomes" id="UP000813427"/>
    </source>
</evidence>
<evidence type="ECO:0000313" key="2">
    <source>
        <dbReference type="EMBL" id="KAH7232820.1"/>
    </source>
</evidence>
<comment type="caution">
    <text evidence="2">The sequence shown here is derived from an EMBL/GenBank/DDBJ whole genome shotgun (WGS) entry which is preliminary data.</text>
</comment>
<feature type="compositionally biased region" description="Basic and acidic residues" evidence="1">
    <location>
        <begin position="241"/>
        <end position="250"/>
    </location>
</feature>
<accession>A0A8K0RMH2</accession>
<gene>
    <name evidence="2" type="ORF">BKA59DRAFT_460284</name>
</gene>